<evidence type="ECO:0000313" key="2">
    <source>
        <dbReference type="EMBL" id="KAG7161083.1"/>
    </source>
</evidence>
<accession>A0A8J5JU85</accession>
<gene>
    <name evidence="2" type="ORF">Hamer_G019838</name>
</gene>
<name>A0A8J5JU85_HOMAM</name>
<dbReference type="Proteomes" id="UP000747542">
    <property type="component" value="Unassembled WGS sequence"/>
</dbReference>
<evidence type="ECO:0000256" key="1">
    <source>
        <dbReference type="SAM" id="MobiDB-lite"/>
    </source>
</evidence>
<protein>
    <submittedName>
        <fullName evidence="2">Uncharacterized protein</fullName>
    </submittedName>
</protein>
<organism evidence="2 3">
    <name type="scientific">Homarus americanus</name>
    <name type="common">American lobster</name>
    <dbReference type="NCBI Taxonomy" id="6706"/>
    <lineage>
        <taxon>Eukaryota</taxon>
        <taxon>Metazoa</taxon>
        <taxon>Ecdysozoa</taxon>
        <taxon>Arthropoda</taxon>
        <taxon>Crustacea</taxon>
        <taxon>Multicrustacea</taxon>
        <taxon>Malacostraca</taxon>
        <taxon>Eumalacostraca</taxon>
        <taxon>Eucarida</taxon>
        <taxon>Decapoda</taxon>
        <taxon>Pleocyemata</taxon>
        <taxon>Astacidea</taxon>
        <taxon>Nephropoidea</taxon>
        <taxon>Nephropidae</taxon>
        <taxon>Homarus</taxon>
    </lineage>
</organism>
<keyword evidence="3" id="KW-1185">Reference proteome</keyword>
<evidence type="ECO:0000313" key="3">
    <source>
        <dbReference type="Proteomes" id="UP000747542"/>
    </source>
</evidence>
<reference evidence="2" key="1">
    <citation type="journal article" date="2021" name="Sci. Adv.">
        <title>The American lobster genome reveals insights on longevity, neural, and immune adaptations.</title>
        <authorList>
            <person name="Polinski J.M."/>
            <person name="Zimin A.V."/>
            <person name="Clark K.F."/>
            <person name="Kohn A.B."/>
            <person name="Sadowski N."/>
            <person name="Timp W."/>
            <person name="Ptitsyn A."/>
            <person name="Khanna P."/>
            <person name="Romanova D.Y."/>
            <person name="Williams P."/>
            <person name="Greenwood S.J."/>
            <person name="Moroz L.L."/>
            <person name="Walt D.R."/>
            <person name="Bodnar A.G."/>
        </authorList>
    </citation>
    <scope>NUCLEOTIDE SEQUENCE</scope>
    <source>
        <strain evidence="2">GMGI-L3</strain>
    </source>
</reference>
<proteinExistence type="predicted"/>
<feature type="region of interest" description="Disordered" evidence="1">
    <location>
        <begin position="11"/>
        <end position="37"/>
    </location>
</feature>
<dbReference type="AlphaFoldDB" id="A0A8J5JU85"/>
<feature type="compositionally biased region" description="Basic and acidic residues" evidence="1">
    <location>
        <begin position="11"/>
        <end position="20"/>
    </location>
</feature>
<dbReference type="EMBL" id="JAHLQT010030060">
    <property type="protein sequence ID" value="KAG7161083.1"/>
    <property type="molecule type" value="Genomic_DNA"/>
</dbReference>
<comment type="caution">
    <text evidence="2">The sequence shown here is derived from an EMBL/GenBank/DDBJ whole genome shotgun (WGS) entry which is preliminary data.</text>
</comment>
<sequence>MGRVCLVVLKSNDDAPESHKGGPRPPDGSPHDPETSSCSPCTFLLLHLFSLNLPVTPPSLPPSCSAF</sequence>